<gene>
    <name evidence="1" type="ORF">scyTo_0023039</name>
</gene>
<dbReference type="EMBL" id="BFAA01025717">
    <property type="protein sequence ID" value="GCB81912.1"/>
    <property type="molecule type" value="Genomic_DNA"/>
</dbReference>
<name>A0A401Q956_SCYTO</name>
<evidence type="ECO:0000313" key="1">
    <source>
        <dbReference type="EMBL" id="GCB81912.1"/>
    </source>
</evidence>
<evidence type="ECO:0000313" key="2">
    <source>
        <dbReference type="Proteomes" id="UP000288216"/>
    </source>
</evidence>
<protein>
    <submittedName>
        <fullName evidence="1">Uncharacterized protein</fullName>
    </submittedName>
</protein>
<reference evidence="1 2" key="1">
    <citation type="journal article" date="2018" name="Nat. Ecol. Evol.">
        <title>Shark genomes provide insights into elasmobranch evolution and the origin of vertebrates.</title>
        <authorList>
            <person name="Hara Y"/>
            <person name="Yamaguchi K"/>
            <person name="Onimaru K"/>
            <person name="Kadota M"/>
            <person name="Koyanagi M"/>
            <person name="Keeley SD"/>
            <person name="Tatsumi K"/>
            <person name="Tanaka K"/>
            <person name="Motone F"/>
            <person name="Kageyama Y"/>
            <person name="Nozu R"/>
            <person name="Adachi N"/>
            <person name="Nishimura O"/>
            <person name="Nakagawa R"/>
            <person name="Tanegashima C"/>
            <person name="Kiyatake I"/>
            <person name="Matsumoto R"/>
            <person name="Murakumo K"/>
            <person name="Nishida K"/>
            <person name="Terakita A"/>
            <person name="Kuratani S"/>
            <person name="Sato K"/>
            <person name="Hyodo S Kuraku.S."/>
        </authorList>
    </citation>
    <scope>NUCLEOTIDE SEQUENCE [LARGE SCALE GENOMIC DNA]</scope>
</reference>
<organism evidence="1 2">
    <name type="scientific">Scyliorhinus torazame</name>
    <name type="common">Cloudy catshark</name>
    <name type="synonym">Catulus torazame</name>
    <dbReference type="NCBI Taxonomy" id="75743"/>
    <lineage>
        <taxon>Eukaryota</taxon>
        <taxon>Metazoa</taxon>
        <taxon>Chordata</taxon>
        <taxon>Craniata</taxon>
        <taxon>Vertebrata</taxon>
        <taxon>Chondrichthyes</taxon>
        <taxon>Elasmobranchii</taxon>
        <taxon>Galeomorphii</taxon>
        <taxon>Galeoidea</taxon>
        <taxon>Carcharhiniformes</taxon>
        <taxon>Scyliorhinidae</taxon>
        <taxon>Scyliorhinus</taxon>
    </lineage>
</organism>
<feature type="non-terminal residue" evidence="1">
    <location>
        <position position="122"/>
    </location>
</feature>
<sequence>MEEPTEEQLGFQSVKVKEEVLDLCILLQKEQDQIHLQCSVFELKENNQMLEDQIIFLNKKVYEKTEESKRLHQDYQDLQEKVAKQAKCYDVTITDLRAMLQTTKDQVASLSQYKKVYEELQE</sequence>
<dbReference type="AlphaFoldDB" id="A0A401Q956"/>
<proteinExistence type="predicted"/>
<dbReference type="Proteomes" id="UP000288216">
    <property type="component" value="Unassembled WGS sequence"/>
</dbReference>
<keyword evidence="2" id="KW-1185">Reference proteome</keyword>
<accession>A0A401Q956</accession>
<comment type="caution">
    <text evidence="1">The sequence shown here is derived from an EMBL/GenBank/DDBJ whole genome shotgun (WGS) entry which is preliminary data.</text>
</comment>